<dbReference type="PANTHER" id="PTHR33985">
    <property type="entry name" value="OS02G0491300 PROTEIN-RELATED"/>
    <property type="match status" value="1"/>
</dbReference>
<evidence type="ECO:0000256" key="3">
    <source>
        <dbReference type="SAM" id="SignalP"/>
    </source>
</evidence>
<dbReference type="SMART" id="SM00554">
    <property type="entry name" value="FAS1"/>
    <property type="match status" value="1"/>
</dbReference>
<comment type="caution">
    <text evidence="5">The sequence shown here is derived from an EMBL/GenBank/DDBJ whole genome shotgun (WGS) entry which is preliminary data.</text>
</comment>
<feature type="domain" description="FAS1" evidence="4">
    <location>
        <begin position="33"/>
        <end position="168"/>
    </location>
</feature>
<dbReference type="SUPFAM" id="SSF82153">
    <property type="entry name" value="FAS1 domain"/>
    <property type="match status" value="1"/>
</dbReference>
<proteinExistence type="inferred from homology"/>
<dbReference type="PROSITE" id="PS50213">
    <property type="entry name" value="FAS1"/>
    <property type="match status" value="1"/>
</dbReference>
<evidence type="ECO:0000313" key="5">
    <source>
        <dbReference type="EMBL" id="KAK6922885.1"/>
    </source>
</evidence>
<accession>A0AAN8UVP1</accession>
<feature type="region of interest" description="Disordered" evidence="2">
    <location>
        <begin position="201"/>
        <end position="280"/>
    </location>
</feature>
<organism evidence="5 6">
    <name type="scientific">Dillenia turbinata</name>
    <dbReference type="NCBI Taxonomy" id="194707"/>
    <lineage>
        <taxon>Eukaryota</taxon>
        <taxon>Viridiplantae</taxon>
        <taxon>Streptophyta</taxon>
        <taxon>Embryophyta</taxon>
        <taxon>Tracheophyta</taxon>
        <taxon>Spermatophyta</taxon>
        <taxon>Magnoliopsida</taxon>
        <taxon>eudicotyledons</taxon>
        <taxon>Gunneridae</taxon>
        <taxon>Pentapetalae</taxon>
        <taxon>Dilleniales</taxon>
        <taxon>Dilleniaceae</taxon>
        <taxon>Dillenia</taxon>
    </lineage>
</organism>
<reference evidence="5 6" key="1">
    <citation type="submission" date="2023-12" db="EMBL/GenBank/DDBJ databases">
        <title>A high-quality genome assembly for Dillenia turbinata (Dilleniales).</title>
        <authorList>
            <person name="Chanderbali A."/>
        </authorList>
    </citation>
    <scope>NUCLEOTIDE SEQUENCE [LARGE SCALE GENOMIC DNA]</scope>
    <source>
        <strain evidence="5">LSX21</strain>
        <tissue evidence="5">Leaf</tissue>
    </source>
</reference>
<feature type="compositionally biased region" description="Pro residues" evidence="2">
    <location>
        <begin position="224"/>
        <end position="242"/>
    </location>
</feature>
<dbReference type="Pfam" id="PF02469">
    <property type="entry name" value="Fasciclin"/>
    <property type="match status" value="1"/>
</dbReference>
<keyword evidence="3" id="KW-0732">Signal</keyword>
<name>A0AAN8UVP1_9MAGN</name>
<feature type="signal peptide" evidence="3">
    <location>
        <begin position="1"/>
        <end position="28"/>
    </location>
</feature>
<dbReference type="EMBL" id="JBAMMX010000018">
    <property type="protein sequence ID" value="KAK6922885.1"/>
    <property type="molecule type" value="Genomic_DNA"/>
</dbReference>
<feature type="chain" id="PRO_5042906339" evidence="3">
    <location>
        <begin position="29"/>
        <end position="381"/>
    </location>
</feature>
<feature type="compositionally biased region" description="Basic and acidic residues" evidence="2">
    <location>
        <begin position="250"/>
        <end position="263"/>
    </location>
</feature>
<dbReference type="Gene3D" id="2.30.180.10">
    <property type="entry name" value="FAS1 domain"/>
    <property type="match status" value="1"/>
</dbReference>
<evidence type="ECO:0000256" key="2">
    <source>
        <dbReference type="SAM" id="MobiDB-lite"/>
    </source>
</evidence>
<comment type="similarity">
    <text evidence="1">Belongs to the fasciclin-like AGP family.</text>
</comment>
<dbReference type="InterPro" id="IPR036378">
    <property type="entry name" value="FAS1_dom_sf"/>
</dbReference>
<dbReference type="AlphaFoldDB" id="A0AAN8UVP1"/>
<keyword evidence="6" id="KW-1185">Reference proteome</keyword>
<dbReference type="InterPro" id="IPR052806">
    <property type="entry name" value="Fasciclin-like_AGP"/>
</dbReference>
<evidence type="ECO:0000256" key="1">
    <source>
        <dbReference type="ARBA" id="ARBA00007843"/>
    </source>
</evidence>
<gene>
    <name evidence="5" type="ORF">RJ641_011189</name>
</gene>
<dbReference type="InterPro" id="IPR000782">
    <property type="entry name" value="FAS1_domain"/>
</dbReference>
<dbReference type="Proteomes" id="UP001370490">
    <property type="component" value="Unassembled WGS sequence"/>
</dbReference>
<protein>
    <submittedName>
        <fullName evidence="5">FAS1 domain</fullName>
    </submittedName>
</protein>
<dbReference type="PANTHER" id="PTHR33985:SF15">
    <property type="entry name" value="FASCICLIN-LIKE ARABINOGALACTAN PROTEIN 19"/>
    <property type="match status" value="1"/>
</dbReference>
<evidence type="ECO:0000259" key="4">
    <source>
        <dbReference type="PROSITE" id="PS50213"/>
    </source>
</evidence>
<sequence>MAKLSGDSSLKVTFFILLILIFTVSVTGITDQELENAIAALRSQNYGLFGNAISTSDLRYELLDGNNFTLFSPINSAVFSLDMLSDASNYVQTLRYHIAPRHFTVSDLRNLSLYSYVESLVPNYSLLIQNRNIGVGSTSEIRVGGIMVSVPDLYLGSGIAVHGLDGILTVRFRSPKKLSCGPAFLAPNPWPIEFFPPRSSPRPRSFHPSSIPPASSPEDESPQSLPPESFPPENLPKEPAAPPEISKNSGSREPKTPDEDCYHLHRNSPHPGSGNDRKNDNWHGEGFSVVVVVVVVTSSVASQYPRRILPSWAVKPSEISPLRKKSMTSPAQDWSLNRESQHLDSPSKLSRAARVDSGSIGLAMTIDAMVHVRRVRKSLIE</sequence>
<evidence type="ECO:0000313" key="6">
    <source>
        <dbReference type="Proteomes" id="UP001370490"/>
    </source>
</evidence>